<feature type="repeat" description="WD" evidence="5">
    <location>
        <begin position="437"/>
        <end position="471"/>
    </location>
</feature>
<dbReference type="AlphaFoldDB" id="A0A2K1QS76"/>
<dbReference type="InParanoid" id="A0A2K1QS76"/>
<feature type="repeat" description="WD" evidence="5">
    <location>
        <begin position="376"/>
        <end position="402"/>
    </location>
</feature>
<dbReference type="GO" id="GO:0032040">
    <property type="term" value="C:small-subunit processome"/>
    <property type="evidence" value="ECO:0007669"/>
    <property type="project" value="TreeGrafter"/>
</dbReference>
<dbReference type="PRINTS" id="PR00320">
    <property type="entry name" value="GPROTEINBRPT"/>
</dbReference>
<dbReference type="Gene3D" id="2.130.10.10">
    <property type="entry name" value="YVTN repeat-like/Quinoprotein amine dehydrogenase"/>
    <property type="match status" value="1"/>
</dbReference>
<keyword evidence="3" id="KW-0677">Repeat</keyword>
<keyword evidence="8" id="KW-1185">Reference proteome</keyword>
<dbReference type="PROSITE" id="PS50294">
    <property type="entry name" value="WD_REPEATS_REGION"/>
    <property type="match status" value="2"/>
</dbReference>
<keyword evidence="4" id="KW-0539">Nucleus</keyword>
<accession>A0A2K1QS76</accession>
<feature type="repeat" description="WD" evidence="5">
    <location>
        <begin position="212"/>
        <end position="253"/>
    </location>
</feature>
<feature type="repeat" description="WD" evidence="5">
    <location>
        <begin position="296"/>
        <end position="337"/>
    </location>
</feature>
<evidence type="ECO:0000256" key="1">
    <source>
        <dbReference type="ARBA" id="ARBA00004123"/>
    </source>
</evidence>
<reference evidence="7 8" key="1">
    <citation type="submission" date="2017-06" db="EMBL/GenBank/DDBJ databases">
        <title>Draft genome sequence of a variant of Elsinoe murrayae.</title>
        <authorList>
            <person name="Cheng Q."/>
        </authorList>
    </citation>
    <scope>NUCLEOTIDE SEQUENCE [LARGE SCALE GENOMIC DNA]</scope>
    <source>
        <strain evidence="7 8">CQ-2017a</strain>
    </source>
</reference>
<dbReference type="STRING" id="2082308.A0A2K1QS76"/>
<dbReference type="PROSITE" id="PS50082">
    <property type="entry name" value="WD_REPEATS_2"/>
    <property type="match status" value="5"/>
</dbReference>
<evidence type="ECO:0008006" key="9">
    <source>
        <dbReference type="Google" id="ProtNLM"/>
    </source>
</evidence>
<feature type="region of interest" description="Disordered" evidence="6">
    <location>
        <begin position="1"/>
        <end position="83"/>
    </location>
</feature>
<proteinExistence type="predicted"/>
<name>A0A2K1QS76_9PEZI</name>
<dbReference type="Pfam" id="PF00400">
    <property type="entry name" value="WD40"/>
    <property type="match status" value="4"/>
</dbReference>
<evidence type="ECO:0000313" key="8">
    <source>
        <dbReference type="Proteomes" id="UP000243797"/>
    </source>
</evidence>
<evidence type="ECO:0000256" key="6">
    <source>
        <dbReference type="SAM" id="MobiDB-lite"/>
    </source>
</evidence>
<dbReference type="SUPFAM" id="SSF50978">
    <property type="entry name" value="WD40 repeat-like"/>
    <property type="match status" value="1"/>
</dbReference>
<dbReference type="Proteomes" id="UP000243797">
    <property type="component" value="Unassembled WGS sequence"/>
</dbReference>
<comment type="subcellular location">
    <subcellularLocation>
        <location evidence="1">Nucleus</location>
    </subcellularLocation>
</comment>
<dbReference type="InterPro" id="IPR036322">
    <property type="entry name" value="WD40_repeat_dom_sf"/>
</dbReference>
<feature type="repeat" description="WD" evidence="5">
    <location>
        <begin position="254"/>
        <end position="295"/>
    </location>
</feature>
<evidence type="ECO:0000256" key="5">
    <source>
        <dbReference type="PROSITE-ProRule" id="PRU00221"/>
    </source>
</evidence>
<evidence type="ECO:0000256" key="4">
    <source>
        <dbReference type="ARBA" id="ARBA00023242"/>
    </source>
</evidence>
<gene>
    <name evidence="7" type="ORF">CAC42_3224</name>
</gene>
<feature type="compositionally biased region" description="Acidic residues" evidence="6">
    <location>
        <begin position="53"/>
        <end position="62"/>
    </location>
</feature>
<protein>
    <recommendedName>
        <fullName evidence="9">WD40 repeat-like protein</fullName>
    </recommendedName>
</protein>
<dbReference type="SMART" id="SM00320">
    <property type="entry name" value="WD40"/>
    <property type="match status" value="6"/>
</dbReference>
<evidence type="ECO:0000256" key="2">
    <source>
        <dbReference type="ARBA" id="ARBA00022574"/>
    </source>
</evidence>
<dbReference type="InterPro" id="IPR001680">
    <property type="entry name" value="WD40_rpt"/>
</dbReference>
<feature type="region of interest" description="Disordered" evidence="6">
    <location>
        <begin position="189"/>
        <end position="208"/>
    </location>
</feature>
<dbReference type="InterPro" id="IPR015943">
    <property type="entry name" value="WD40/YVTN_repeat-like_dom_sf"/>
</dbReference>
<dbReference type="EMBL" id="NKHZ01000049">
    <property type="protein sequence ID" value="PNS17829.1"/>
    <property type="molecule type" value="Genomic_DNA"/>
</dbReference>
<dbReference type="OrthoDB" id="189968at2759"/>
<feature type="compositionally biased region" description="Basic and acidic residues" evidence="6">
    <location>
        <begin position="16"/>
        <end position="29"/>
    </location>
</feature>
<evidence type="ECO:0000313" key="7">
    <source>
        <dbReference type="EMBL" id="PNS17829.1"/>
    </source>
</evidence>
<dbReference type="FunCoup" id="A0A2K1QS76">
    <property type="interactions" value="965"/>
</dbReference>
<dbReference type="GO" id="GO:0034511">
    <property type="term" value="F:U3 snoRNA binding"/>
    <property type="evidence" value="ECO:0007669"/>
    <property type="project" value="InterPro"/>
</dbReference>
<sequence>MSSFFVKPASQRKRKRNDEGGNRRSDRQGKVSTRPQKRIREDSTGDSSISGSDSEDLQGDGEETSHTLSESDSSDEDDGDAASRRTKLAARYLENSRNEILAEGFDAKDVDNELLAQRMGDKLREDTAENRGRMYRWIANDYNYDECVTAKFSNGPGALTGVAVCDPYIYTTSKDLRLSKWKLTSGASTLSSKPKLVGSSRGDRSRKRDINYDQHTNDIFCVAASQDGRFVATGGKDRRLVVWDAATLKPLRTFAHHRDAVNSVCFRRGTNQLFSASRDRTVKIWSLNELAYVETLYGHQDEILDVASLNQEHCVTAGARDKTARYWKVVDESQLIFRGGGGHNSLAKRGKREEGREGIEQKCFHEGSTDRVAMLDEDTFVTGSDNGALSLWDVHKKKPVYTYPLAHGIEAPKQLDEVSAELFPDPRVLPEPQPRWITALACVPYSNLIFTGSWDGHVRVWKVSEDRRSLEPLGALQTSTGPAMVNGELGPDEGKFKGVINDLAVFETGKKGKEDLSVVAVTGKEQRMGKWEDAGGRNACIIVQIPRKP</sequence>
<comment type="caution">
    <text evidence="7">The sequence shown here is derived from an EMBL/GenBank/DDBJ whole genome shotgun (WGS) entry which is preliminary data.</text>
</comment>
<dbReference type="InterPro" id="IPR039241">
    <property type="entry name" value="Rrp9-like"/>
</dbReference>
<dbReference type="PANTHER" id="PTHR19865:SF0">
    <property type="entry name" value="U3 SMALL NUCLEOLAR RNA-INTERACTING PROTEIN 2"/>
    <property type="match status" value="1"/>
</dbReference>
<evidence type="ECO:0000256" key="3">
    <source>
        <dbReference type="ARBA" id="ARBA00022737"/>
    </source>
</evidence>
<keyword evidence="2 5" id="KW-0853">WD repeat</keyword>
<dbReference type="PANTHER" id="PTHR19865">
    <property type="entry name" value="U3 SMALL NUCLEOLAR RNA INTERACTING PROTEIN 2"/>
    <property type="match status" value="1"/>
</dbReference>
<dbReference type="InterPro" id="IPR020472">
    <property type="entry name" value="WD40_PAC1"/>
</dbReference>
<organism evidence="7 8">
    <name type="scientific">Sphaceloma murrayae</name>
    <dbReference type="NCBI Taxonomy" id="2082308"/>
    <lineage>
        <taxon>Eukaryota</taxon>
        <taxon>Fungi</taxon>
        <taxon>Dikarya</taxon>
        <taxon>Ascomycota</taxon>
        <taxon>Pezizomycotina</taxon>
        <taxon>Dothideomycetes</taxon>
        <taxon>Dothideomycetidae</taxon>
        <taxon>Myriangiales</taxon>
        <taxon>Elsinoaceae</taxon>
        <taxon>Sphaceloma</taxon>
    </lineage>
</organism>